<evidence type="ECO:0008006" key="4">
    <source>
        <dbReference type="Google" id="ProtNLM"/>
    </source>
</evidence>
<protein>
    <recommendedName>
        <fullName evidence="4">Autophagy-related protein 13</fullName>
    </recommendedName>
</protein>
<proteinExistence type="predicted"/>
<dbReference type="InterPro" id="IPR036570">
    <property type="entry name" value="HORMA_dom_sf"/>
</dbReference>
<feature type="region of interest" description="Disordered" evidence="1">
    <location>
        <begin position="288"/>
        <end position="408"/>
    </location>
</feature>
<accession>A0AAV2TSY4</accession>
<evidence type="ECO:0000313" key="3">
    <source>
        <dbReference type="Proteomes" id="UP001497525"/>
    </source>
</evidence>
<feature type="compositionally biased region" description="Polar residues" evidence="1">
    <location>
        <begin position="328"/>
        <end position="338"/>
    </location>
</feature>
<dbReference type="EMBL" id="CAXLJL010000600">
    <property type="protein sequence ID" value="CAL5139369.1"/>
    <property type="molecule type" value="Genomic_DNA"/>
</dbReference>
<dbReference type="Proteomes" id="UP001497525">
    <property type="component" value="Unassembled WGS sequence"/>
</dbReference>
<dbReference type="Gene3D" id="3.30.900.10">
    <property type="entry name" value="HORMA domain"/>
    <property type="match status" value="1"/>
</dbReference>
<feature type="region of interest" description="Disordered" evidence="1">
    <location>
        <begin position="112"/>
        <end position="144"/>
    </location>
</feature>
<feature type="region of interest" description="Disordered" evidence="1">
    <location>
        <begin position="226"/>
        <end position="247"/>
    </location>
</feature>
<dbReference type="AlphaFoldDB" id="A0AAV2TSY4"/>
<evidence type="ECO:0000256" key="1">
    <source>
        <dbReference type="SAM" id="MobiDB-lite"/>
    </source>
</evidence>
<evidence type="ECO:0000313" key="2">
    <source>
        <dbReference type="EMBL" id="CAL5139369.1"/>
    </source>
</evidence>
<sequence>MEKRSPRHEEKSAIENCIRSFIIKSIHAIVQARNGIVYNTNCISAVGARNNLMVNIEEDPEIGATIKQTLDAGFLVHVGDLLSLEILTAWPNGYKMVVEVWQFRLDTAEKLDSPSAPAPSHTPSPVSEKCSPPGSSSEDTQAGEVAVEDFKRSRLFEKLGTLLKAVVVVTRLLPGYQLSRRQDPTKYQMWYTLRRGPSELARLGVNSNCQQVGRLFSGLAVKRDVTDSTSDTHPVSDGSAKGVNPTGLTPNGDLLGVFLNVTVHYRTQIQCGPNADLVPLLEGMSKITMPPKFGPQDARDRSKSGRGHFPCETASKYSGTPRPLSMPDSETVNTNKLTQRVRPAFAEDGPDDEMDDFPDPAGPLLQDQGLEDSAPDYWLGGAKDFDDDGAGYSEDTDGRDAANGAGAGEHQKLHNEYALHAHRSRNSEGVNRNSSDLGDDDEENEPPEHSTTPLQLPFSMVGASGSRLTRLFVDLRERANLDLFKVPPSNLATSGTAQSSLFDADALADELERHEKMLKEFDDFLADFSSMELFGPGCTEVRPLAGTTQPTAINPRMHLGTEPS</sequence>
<feature type="compositionally biased region" description="Acidic residues" evidence="1">
    <location>
        <begin position="385"/>
        <end position="397"/>
    </location>
</feature>
<name>A0AAV2TSY4_CALDB</name>
<gene>
    <name evidence="2" type="ORF">CDAUBV1_LOCUS14400</name>
</gene>
<organism evidence="2 3">
    <name type="scientific">Calicophoron daubneyi</name>
    <name type="common">Rumen fluke</name>
    <name type="synonym">Paramphistomum daubneyi</name>
    <dbReference type="NCBI Taxonomy" id="300641"/>
    <lineage>
        <taxon>Eukaryota</taxon>
        <taxon>Metazoa</taxon>
        <taxon>Spiralia</taxon>
        <taxon>Lophotrochozoa</taxon>
        <taxon>Platyhelminthes</taxon>
        <taxon>Trematoda</taxon>
        <taxon>Digenea</taxon>
        <taxon>Plagiorchiida</taxon>
        <taxon>Pronocephalata</taxon>
        <taxon>Paramphistomoidea</taxon>
        <taxon>Paramphistomidae</taxon>
        <taxon>Calicophoron</taxon>
    </lineage>
</organism>
<reference evidence="2" key="1">
    <citation type="submission" date="2024-06" db="EMBL/GenBank/DDBJ databases">
        <authorList>
            <person name="Liu X."/>
            <person name="Lenzi L."/>
            <person name="Haldenby T S."/>
            <person name="Uol C."/>
        </authorList>
    </citation>
    <scope>NUCLEOTIDE SEQUENCE</scope>
</reference>
<feature type="region of interest" description="Disordered" evidence="1">
    <location>
        <begin position="421"/>
        <end position="458"/>
    </location>
</feature>
<feature type="compositionally biased region" description="Polar residues" evidence="1">
    <location>
        <begin position="427"/>
        <end position="436"/>
    </location>
</feature>
<comment type="caution">
    <text evidence="2">The sequence shown here is derived from an EMBL/GenBank/DDBJ whole genome shotgun (WGS) entry which is preliminary data.</text>
</comment>
<feature type="compositionally biased region" description="Acidic residues" evidence="1">
    <location>
        <begin position="348"/>
        <end position="358"/>
    </location>
</feature>
<feature type="region of interest" description="Disordered" evidence="1">
    <location>
        <begin position="542"/>
        <end position="564"/>
    </location>
</feature>